<protein>
    <submittedName>
        <fullName evidence="3">Uncharacterized protein</fullName>
    </submittedName>
</protein>
<dbReference type="GeneID" id="93580499"/>
<sequence>MGLRAGLGLSFAFTTDVAPGGSGRTWGGLGGFPPDFLVVAFLAGFFFAAGGKGEGKRRKKGKRAREKGRTESNRRSSALPGPLQVWSARVPLCEGRMARGKGVSGWCQQHQENLLPSATGSQAFRDSHEAIPGPFSYCSAFWSDRNLPYTGYCMPVVIPSAVSYGKERVSARYPTSGHQVTPRHSLLSKMRDTRASLPVLGVTEPSERPSKYARLSIPTAV</sequence>
<evidence type="ECO:0000256" key="2">
    <source>
        <dbReference type="SAM" id="Phobius"/>
    </source>
</evidence>
<feature type="compositionally biased region" description="Basic residues" evidence="1">
    <location>
        <begin position="55"/>
        <end position="66"/>
    </location>
</feature>
<dbReference type="Proteomes" id="UP000184499">
    <property type="component" value="Unassembled WGS sequence"/>
</dbReference>
<evidence type="ECO:0000313" key="4">
    <source>
        <dbReference type="Proteomes" id="UP000184499"/>
    </source>
</evidence>
<keyword evidence="4" id="KW-1185">Reference proteome</keyword>
<dbReference type="RefSeq" id="XP_067474435.1">
    <property type="nucleotide sequence ID" value="XM_067628011.1"/>
</dbReference>
<feature type="region of interest" description="Disordered" evidence="1">
    <location>
        <begin position="52"/>
        <end position="79"/>
    </location>
</feature>
<proteinExistence type="predicted"/>
<dbReference type="AlphaFoldDB" id="A0A1L9U678"/>
<evidence type="ECO:0000313" key="3">
    <source>
        <dbReference type="EMBL" id="OJJ67186.1"/>
    </source>
</evidence>
<dbReference type="OrthoDB" id="10440749at2759"/>
<keyword evidence="2" id="KW-1133">Transmembrane helix</keyword>
<keyword evidence="2" id="KW-0812">Transmembrane</keyword>
<keyword evidence="2" id="KW-0472">Membrane</keyword>
<dbReference type="VEuPathDB" id="FungiDB:ASPBRDRAFT_59179"/>
<reference evidence="4" key="1">
    <citation type="journal article" date="2017" name="Genome Biol.">
        <title>Comparative genomics reveals high biological diversity and specific adaptations in the industrially and medically important fungal genus Aspergillus.</title>
        <authorList>
            <person name="de Vries R.P."/>
            <person name="Riley R."/>
            <person name="Wiebenga A."/>
            <person name="Aguilar-Osorio G."/>
            <person name="Amillis S."/>
            <person name="Uchima C.A."/>
            <person name="Anderluh G."/>
            <person name="Asadollahi M."/>
            <person name="Askin M."/>
            <person name="Barry K."/>
            <person name="Battaglia E."/>
            <person name="Bayram O."/>
            <person name="Benocci T."/>
            <person name="Braus-Stromeyer S.A."/>
            <person name="Caldana C."/>
            <person name="Canovas D."/>
            <person name="Cerqueira G.C."/>
            <person name="Chen F."/>
            <person name="Chen W."/>
            <person name="Choi C."/>
            <person name="Clum A."/>
            <person name="Dos Santos R.A."/>
            <person name="Damasio A.R."/>
            <person name="Diallinas G."/>
            <person name="Emri T."/>
            <person name="Fekete E."/>
            <person name="Flipphi M."/>
            <person name="Freyberg S."/>
            <person name="Gallo A."/>
            <person name="Gournas C."/>
            <person name="Habgood R."/>
            <person name="Hainaut M."/>
            <person name="Harispe M.L."/>
            <person name="Henrissat B."/>
            <person name="Hilden K.S."/>
            <person name="Hope R."/>
            <person name="Hossain A."/>
            <person name="Karabika E."/>
            <person name="Karaffa L."/>
            <person name="Karanyi Z."/>
            <person name="Krasevec N."/>
            <person name="Kuo A."/>
            <person name="Kusch H."/>
            <person name="LaButti K."/>
            <person name="Lagendijk E.L."/>
            <person name="Lapidus A."/>
            <person name="Levasseur A."/>
            <person name="Lindquist E."/>
            <person name="Lipzen A."/>
            <person name="Logrieco A.F."/>
            <person name="MacCabe A."/>
            <person name="Maekelae M.R."/>
            <person name="Malavazi I."/>
            <person name="Melin P."/>
            <person name="Meyer V."/>
            <person name="Mielnichuk N."/>
            <person name="Miskei M."/>
            <person name="Molnar A.P."/>
            <person name="Mule G."/>
            <person name="Ngan C.Y."/>
            <person name="Orejas M."/>
            <person name="Orosz E."/>
            <person name="Ouedraogo J.P."/>
            <person name="Overkamp K.M."/>
            <person name="Park H.-S."/>
            <person name="Perrone G."/>
            <person name="Piumi F."/>
            <person name="Punt P.J."/>
            <person name="Ram A.F."/>
            <person name="Ramon A."/>
            <person name="Rauscher S."/>
            <person name="Record E."/>
            <person name="Riano-Pachon D.M."/>
            <person name="Robert V."/>
            <person name="Roehrig J."/>
            <person name="Ruller R."/>
            <person name="Salamov A."/>
            <person name="Salih N.S."/>
            <person name="Samson R.A."/>
            <person name="Sandor E."/>
            <person name="Sanguinetti M."/>
            <person name="Schuetze T."/>
            <person name="Sepcic K."/>
            <person name="Shelest E."/>
            <person name="Sherlock G."/>
            <person name="Sophianopoulou V."/>
            <person name="Squina F.M."/>
            <person name="Sun H."/>
            <person name="Susca A."/>
            <person name="Todd R.B."/>
            <person name="Tsang A."/>
            <person name="Unkles S.E."/>
            <person name="van de Wiele N."/>
            <person name="van Rossen-Uffink D."/>
            <person name="Oliveira J.V."/>
            <person name="Vesth T.C."/>
            <person name="Visser J."/>
            <person name="Yu J.-H."/>
            <person name="Zhou M."/>
            <person name="Andersen M.R."/>
            <person name="Archer D.B."/>
            <person name="Baker S.E."/>
            <person name="Benoit I."/>
            <person name="Brakhage A.A."/>
            <person name="Braus G.H."/>
            <person name="Fischer R."/>
            <person name="Frisvad J.C."/>
            <person name="Goldman G.H."/>
            <person name="Houbraken J."/>
            <person name="Oakley B."/>
            <person name="Pocsi I."/>
            <person name="Scazzocchio C."/>
            <person name="Seiboth B."/>
            <person name="vanKuyk P.A."/>
            <person name="Wortman J."/>
            <person name="Dyer P.S."/>
            <person name="Grigoriev I.V."/>
        </authorList>
    </citation>
    <scope>NUCLEOTIDE SEQUENCE [LARGE SCALE GENOMIC DNA]</scope>
    <source>
        <strain evidence="4">CBS 101740 / IMI 381727 / IBT 21946</strain>
    </source>
</reference>
<name>A0A1L9U678_ASPBC</name>
<gene>
    <name evidence="3" type="ORF">ASPBRDRAFT_59179</name>
</gene>
<accession>A0A1L9U678</accession>
<dbReference type="EMBL" id="KV878695">
    <property type="protein sequence ID" value="OJJ67186.1"/>
    <property type="molecule type" value="Genomic_DNA"/>
</dbReference>
<evidence type="ECO:0000256" key="1">
    <source>
        <dbReference type="SAM" id="MobiDB-lite"/>
    </source>
</evidence>
<feature type="transmembrane region" description="Helical" evidence="2">
    <location>
        <begin position="36"/>
        <end position="53"/>
    </location>
</feature>
<organism evidence="3 4">
    <name type="scientific">Aspergillus brasiliensis (strain CBS 101740 / IMI 381727 / IBT 21946)</name>
    <dbReference type="NCBI Taxonomy" id="767769"/>
    <lineage>
        <taxon>Eukaryota</taxon>
        <taxon>Fungi</taxon>
        <taxon>Dikarya</taxon>
        <taxon>Ascomycota</taxon>
        <taxon>Pezizomycotina</taxon>
        <taxon>Eurotiomycetes</taxon>
        <taxon>Eurotiomycetidae</taxon>
        <taxon>Eurotiales</taxon>
        <taxon>Aspergillaceae</taxon>
        <taxon>Aspergillus</taxon>
        <taxon>Aspergillus subgen. Circumdati</taxon>
    </lineage>
</organism>